<protein>
    <submittedName>
        <fullName evidence="1">Uncharacterized protein</fullName>
    </submittedName>
</protein>
<reference evidence="1 2" key="1">
    <citation type="submission" date="2013-01" db="EMBL/GenBank/DDBJ databases">
        <title>The Genome Sequence of Clostridium colicanis 209318.</title>
        <authorList>
            <consortium name="The Broad Institute Genome Sequencing Platform"/>
            <person name="Earl A."/>
            <person name="Ward D."/>
            <person name="Feldgarden M."/>
            <person name="Gevers D."/>
            <person name="Courvalin P."/>
            <person name="Lambert T."/>
            <person name="Walker B."/>
            <person name="Young S.K."/>
            <person name="Zeng Q."/>
            <person name="Gargeya S."/>
            <person name="Fitzgerald M."/>
            <person name="Haas B."/>
            <person name="Abouelleil A."/>
            <person name="Alvarado L."/>
            <person name="Arachchi H.M."/>
            <person name="Berlin A.M."/>
            <person name="Chapman S.B."/>
            <person name="Dewar J."/>
            <person name="Goldberg J."/>
            <person name="Griggs A."/>
            <person name="Gujja S."/>
            <person name="Hansen M."/>
            <person name="Howarth C."/>
            <person name="Imamovic A."/>
            <person name="Larimer J."/>
            <person name="McCowan C."/>
            <person name="Murphy C."/>
            <person name="Neiman D."/>
            <person name="Pearson M."/>
            <person name="Priest M."/>
            <person name="Roberts A."/>
            <person name="Saif S."/>
            <person name="Shea T."/>
            <person name="Sisk P."/>
            <person name="Sykes S."/>
            <person name="Wortman J."/>
            <person name="Nusbaum C."/>
            <person name="Birren B."/>
        </authorList>
    </citation>
    <scope>NUCLEOTIDE SEQUENCE [LARGE SCALE GENOMIC DNA]</scope>
    <source>
        <strain evidence="1 2">209318</strain>
    </source>
</reference>
<dbReference type="HOGENOM" id="CLU_854450_0_0_9"/>
<dbReference type="Proteomes" id="UP000013097">
    <property type="component" value="Unassembled WGS sequence"/>
</dbReference>
<sequence>MEDINIISLGNFKINNRDFFKKILNVKEIDRKKLRSICGGEQVVYKNFRRNLKYINNHFIIDNLNLKDINHVIKKVLSNRVIKEKYLIIYFIDKFNEENFNESLSIIKEFGKNYDKNFLLIYIDNENNQNDKKFLGELDNILKVKKIFVKGNSFNFDIEEEKRFEFGKFLTEIFLLEEKNDILEKFSAFCIQNIYNASIENENLNSEDIVKFKLDIEDKLIKDVNLFNEKVQKLSEEFKISSLDKIELIKKEEIKDIKFDKSPLGVMAKQMNKKYYKTLREKVFIKLKIKKGCMGKNNELKKKLINEAFIQKQRIEKSFESYKIK</sequence>
<organism evidence="1 2">
    <name type="scientific">Clostridium thermobutyricum</name>
    <dbReference type="NCBI Taxonomy" id="29372"/>
    <lineage>
        <taxon>Bacteria</taxon>
        <taxon>Bacillati</taxon>
        <taxon>Bacillota</taxon>
        <taxon>Clostridia</taxon>
        <taxon>Eubacteriales</taxon>
        <taxon>Clostridiaceae</taxon>
        <taxon>Clostridium</taxon>
    </lineage>
</organism>
<dbReference type="AlphaFoldDB" id="N9WFB8"/>
<dbReference type="RefSeq" id="WP_002597316.1">
    <property type="nucleotide sequence ID" value="NZ_KB850956.1"/>
</dbReference>
<evidence type="ECO:0000313" key="2">
    <source>
        <dbReference type="Proteomes" id="UP000013097"/>
    </source>
</evidence>
<dbReference type="PATRIC" id="fig|999411.4.peg.789"/>
<keyword evidence="2" id="KW-1185">Reference proteome</keyword>
<name>N9WFB8_9CLOT</name>
<dbReference type="EMBL" id="AGYT01000008">
    <property type="protein sequence ID" value="ENZ01580.1"/>
    <property type="molecule type" value="Genomic_DNA"/>
</dbReference>
<proteinExistence type="predicted"/>
<accession>N9WFB8</accession>
<comment type="caution">
    <text evidence="1">The sequence shown here is derived from an EMBL/GenBank/DDBJ whole genome shotgun (WGS) entry which is preliminary data.</text>
</comment>
<gene>
    <name evidence="1" type="ORF">HMPREF1092_00814</name>
</gene>
<evidence type="ECO:0000313" key="1">
    <source>
        <dbReference type="EMBL" id="ENZ01580.1"/>
    </source>
</evidence>